<dbReference type="PANTHER" id="PTHR44196">
    <property type="entry name" value="DEHYDROGENASE/REDUCTASE SDR FAMILY MEMBER 7B"/>
    <property type="match status" value="1"/>
</dbReference>
<dbReference type="SUPFAM" id="SSF51735">
    <property type="entry name" value="NAD(P)-binding Rossmann-fold domains"/>
    <property type="match status" value="1"/>
</dbReference>
<dbReference type="InterPro" id="IPR002347">
    <property type="entry name" value="SDR_fam"/>
</dbReference>
<keyword evidence="2" id="KW-0560">Oxidoreductase</keyword>
<evidence type="ECO:0000313" key="5">
    <source>
        <dbReference type="EMBL" id="GAA1746695.1"/>
    </source>
</evidence>
<evidence type="ECO:0000313" key="6">
    <source>
        <dbReference type="Proteomes" id="UP001501057"/>
    </source>
</evidence>
<dbReference type="PRINTS" id="PR00080">
    <property type="entry name" value="SDRFAMILY"/>
</dbReference>
<name>A0ABN2K203_9ACTN</name>
<keyword evidence="6" id="KW-1185">Reference proteome</keyword>
<evidence type="ECO:0000256" key="1">
    <source>
        <dbReference type="ARBA" id="ARBA00006484"/>
    </source>
</evidence>
<evidence type="ECO:0000256" key="2">
    <source>
        <dbReference type="ARBA" id="ARBA00023002"/>
    </source>
</evidence>
<dbReference type="InterPro" id="IPR020904">
    <property type="entry name" value="Sc_DH/Rdtase_CS"/>
</dbReference>
<dbReference type="EMBL" id="BAAAME010000005">
    <property type="protein sequence ID" value="GAA1746695.1"/>
    <property type="molecule type" value="Genomic_DNA"/>
</dbReference>
<accession>A0ABN2K203</accession>
<dbReference type="PRINTS" id="PR00081">
    <property type="entry name" value="GDHRDH"/>
</dbReference>
<dbReference type="CDD" id="cd05233">
    <property type="entry name" value="SDR_c"/>
    <property type="match status" value="1"/>
</dbReference>
<evidence type="ECO:0000256" key="3">
    <source>
        <dbReference type="RuleBase" id="RU000363"/>
    </source>
</evidence>
<dbReference type="PROSITE" id="PS00061">
    <property type="entry name" value="ADH_SHORT"/>
    <property type="match status" value="1"/>
</dbReference>
<organism evidence="5 6">
    <name type="scientific">Aeromicrobium alkaliterrae</name>
    <dbReference type="NCBI Taxonomy" id="302168"/>
    <lineage>
        <taxon>Bacteria</taxon>
        <taxon>Bacillati</taxon>
        <taxon>Actinomycetota</taxon>
        <taxon>Actinomycetes</taxon>
        <taxon>Propionibacteriales</taxon>
        <taxon>Nocardioidaceae</taxon>
        <taxon>Aeromicrobium</taxon>
    </lineage>
</organism>
<dbReference type="Proteomes" id="UP001501057">
    <property type="component" value="Unassembled WGS sequence"/>
</dbReference>
<sequence length="288" mass="30277">MRKTRFDGTVTVITGAGSGIGRATALLTARRGARVVLTDLDGAGLAETVALLAADGLGTSVVHHEALDVTDADAVLAFAGRTHDLVGSVDVVMNVAGISTWGRIQDLGLEHWRRTVEVDLMGPIHVLHAFVPPMIAARRGGHVVNVSSAAGLFGLPLHAPYSAAKFGLRGVSEVLRFDLAPYDIGVTLVCPGAVATPLVGTVDIVGVDRTDPRVAQAIGRFEKHAVSPEKAAAAMVRAVEKGRHMAFTSGDIRFGWYGQRYVPVGYAAVMHALNKAARRTLRSVKPVG</sequence>
<feature type="domain" description="Ketoreductase" evidence="4">
    <location>
        <begin position="9"/>
        <end position="187"/>
    </location>
</feature>
<dbReference type="Pfam" id="PF00106">
    <property type="entry name" value="adh_short"/>
    <property type="match status" value="1"/>
</dbReference>
<gene>
    <name evidence="5" type="ORF">GCM10009710_28460</name>
</gene>
<dbReference type="PANTHER" id="PTHR44196:SF1">
    <property type="entry name" value="DEHYDROGENASE_REDUCTASE SDR FAMILY MEMBER 7B"/>
    <property type="match status" value="1"/>
</dbReference>
<comment type="caution">
    <text evidence="5">The sequence shown here is derived from an EMBL/GenBank/DDBJ whole genome shotgun (WGS) entry which is preliminary data.</text>
</comment>
<dbReference type="NCBIfam" id="NF005881">
    <property type="entry name" value="PRK07832.1"/>
    <property type="match status" value="1"/>
</dbReference>
<proteinExistence type="inferred from homology"/>
<evidence type="ECO:0000259" key="4">
    <source>
        <dbReference type="SMART" id="SM00822"/>
    </source>
</evidence>
<comment type="similarity">
    <text evidence="1 3">Belongs to the short-chain dehydrogenases/reductases (SDR) family.</text>
</comment>
<dbReference type="InterPro" id="IPR057326">
    <property type="entry name" value="KR_dom"/>
</dbReference>
<dbReference type="InterPro" id="IPR036291">
    <property type="entry name" value="NAD(P)-bd_dom_sf"/>
</dbReference>
<dbReference type="RefSeq" id="WP_344202809.1">
    <property type="nucleotide sequence ID" value="NZ_BAAAME010000005.1"/>
</dbReference>
<reference evidence="5 6" key="1">
    <citation type="journal article" date="2019" name="Int. J. Syst. Evol. Microbiol.">
        <title>The Global Catalogue of Microorganisms (GCM) 10K type strain sequencing project: providing services to taxonomists for standard genome sequencing and annotation.</title>
        <authorList>
            <consortium name="The Broad Institute Genomics Platform"/>
            <consortium name="The Broad Institute Genome Sequencing Center for Infectious Disease"/>
            <person name="Wu L."/>
            <person name="Ma J."/>
        </authorList>
    </citation>
    <scope>NUCLEOTIDE SEQUENCE [LARGE SCALE GENOMIC DNA]</scope>
    <source>
        <strain evidence="5 6">JCM 13518</strain>
    </source>
</reference>
<dbReference type="SMART" id="SM00822">
    <property type="entry name" value="PKS_KR"/>
    <property type="match status" value="1"/>
</dbReference>
<protein>
    <submittedName>
        <fullName evidence="5">SDR family oxidoreductase</fullName>
    </submittedName>
</protein>
<dbReference type="Gene3D" id="3.40.50.720">
    <property type="entry name" value="NAD(P)-binding Rossmann-like Domain"/>
    <property type="match status" value="1"/>
</dbReference>